<organism evidence="1 2">
    <name type="scientific">Helicobacter pylori (strain P12)</name>
    <dbReference type="NCBI Taxonomy" id="570508"/>
    <lineage>
        <taxon>Bacteria</taxon>
        <taxon>Pseudomonadati</taxon>
        <taxon>Campylobacterota</taxon>
        <taxon>Epsilonproteobacteria</taxon>
        <taxon>Campylobacterales</taxon>
        <taxon>Helicobacteraceae</taxon>
        <taxon>Helicobacter</taxon>
    </lineage>
</organism>
<dbReference type="HOGENOM" id="CLU_3168833_0_0_7"/>
<dbReference type="Proteomes" id="UP000008198">
    <property type="component" value="Chromosome"/>
</dbReference>
<dbReference type="KEGG" id="hpp:HPP12_0976"/>
<evidence type="ECO:0000313" key="2">
    <source>
        <dbReference type="Proteomes" id="UP000008198"/>
    </source>
</evidence>
<reference evidence="2" key="1">
    <citation type="submission" date="2008-10" db="EMBL/GenBank/DDBJ databases">
        <title>The complete genome sequence of Helicobacter pylori strain P12.</title>
        <authorList>
            <person name="Fischer W."/>
            <person name="Windhager L."/>
            <person name="Karnholz A."/>
            <person name="Zeiller M."/>
            <person name="Zimmer R."/>
            <person name="Haas R."/>
        </authorList>
    </citation>
    <scope>NUCLEOTIDE SEQUENCE [LARGE SCALE GENOMIC DNA]</scope>
    <source>
        <strain evidence="2">P12</strain>
    </source>
</reference>
<dbReference type="EMBL" id="CP001217">
    <property type="protein sequence ID" value="ACJ08128.1"/>
    <property type="molecule type" value="Genomic_DNA"/>
</dbReference>
<reference evidence="1 2" key="2">
    <citation type="journal article" date="2010" name="Nucleic Acids Res.">
        <title>Strain-specific genes of Helicobacter pylori: genome evolution driven by a novel type IV secretion system and genomic island transfer.</title>
        <authorList>
            <person name="Fischer W."/>
            <person name="Windhager L."/>
            <person name="Rohrer S."/>
            <person name="Zeiller M."/>
            <person name="Karnholz A."/>
            <person name="Hoffmann R."/>
            <person name="Zimmer R."/>
            <person name="Haas R."/>
        </authorList>
    </citation>
    <scope>NUCLEOTIDE SEQUENCE [LARGE SCALE GENOMIC DNA]</scope>
    <source>
        <strain evidence="1 2">P12</strain>
    </source>
</reference>
<name>B6JMK0_HELP2</name>
<gene>
    <name evidence="1" type="ordered locus">HPP12_0976</name>
</gene>
<proteinExistence type="predicted"/>
<sequence>MVFAKWVSSVSLTKGCFGIFPFKHFKISLNALKISITKNQSFKIKAS</sequence>
<accession>B6JMK0</accession>
<dbReference type="AlphaFoldDB" id="B6JMK0"/>
<protein>
    <submittedName>
        <fullName evidence="1">Uncharacterized protein</fullName>
    </submittedName>
</protein>
<evidence type="ECO:0000313" key="1">
    <source>
        <dbReference type="EMBL" id="ACJ08128.1"/>
    </source>
</evidence>